<feature type="binding site" evidence="9 11">
    <location>
        <position position="78"/>
    </location>
    <ligand>
        <name>Zn(2+)</name>
        <dbReference type="ChEBI" id="CHEBI:29105"/>
        <label>1</label>
    </ligand>
</feature>
<keyword evidence="3 9" id="KW-0031">Aminopeptidase</keyword>
<dbReference type="GO" id="GO:0008237">
    <property type="term" value="F:metallopeptidase activity"/>
    <property type="evidence" value="ECO:0007669"/>
    <property type="project" value="UniProtKB-KW"/>
</dbReference>
<dbReference type="InterPro" id="IPR010161">
    <property type="entry name" value="Peptidase_M20B"/>
</dbReference>
<dbReference type="Pfam" id="PF07687">
    <property type="entry name" value="M20_dimer"/>
    <property type="match status" value="1"/>
</dbReference>
<keyword evidence="6 9" id="KW-0378">Hydrolase</keyword>
<feature type="active site" evidence="9 10">
    <location>
        <position position="80"/>
    </location>
</feature>
<feature type="binding site" evidence="9 11">
    <location>
        <position position="380"/>
    </location>
    <ligand>
        <name>Zn(2+)</name>
        <dbReference type="ChEBI" id="CHEBI:29105"/>
        <label>2</label>
    </ligand>
</feature>
<dbReference type="EMBL" id="PVXP01000060">
    <property type="protein sequence ID" value="PRR82051.1"/>
    <property type="molecule type" value="Genomic_DNA"/>
</dbReference>
<evidence type="ECO:0000256" key="11">
    <source>
        <dbReference type="PIRSR" id="PIRSR037215-2"/>
    </source>
</evidence>
<protein>
    <recommendedName>
        <fullName evidence="9">Peptidase T</fullName>
        <ecNumber evidence="9">3.4.11.4</ecNumber>
    </recommendedName>
    <alternativeName>
        <fullName evidence="9">Aminotripeptidase</fullName>
        <shortName evidence="9">Tripeptidase</shortName>
    </alternativeName>
    <alternativeName>
        <fullName evidence="9">Tripeptide aminopeptidase</fullName>
    </alternativeName>
</protein>
<evidence type="ECO:0000256" key="7">
    <source>
        <dbReference type="ARBA" id="ARBA00022833"/>
    </source>
</evidence>
<dbReference type="SUPFAM" id="SSF55031">
    <property type="entry name" value="Bacterial exopeptidase dimerisation domain"/>
    <property type="match status" value="1"/>
</dbReference>
<dbReference type="RefSeq" id="WP_106010532.1">
    <property type="nucleotide sequence ID" value="NZ_PVXP01000060.1"/>
</dbReference>
<dbReference type="PANTHER" id="PTHR42994">
    <property type="entry name" value="PEPTIDASE T"/>
    <property type="match status" value="1"/>
</dbReference>
<dbReference type="NCBIfam" id="NF003976">
    <property type="entry name" value="PRK05469.1"/>
    <property type="match status" value="1"/>
</dbReference>
<evidence type="ECO:0000259" key="12">
    <source>
        <dbReference type="Pfam" id="PF07687"/>
    </source>
</evidence>
<keyword evidence="5 9" id="KW-0479">Metal-binding</keyword>
<evidence type="ECO:0000256" key="6">
    <source>
        <dbReference type="ARBA" id="ARBA00022801"/>
    </source>
</evidence>
<dbReference type="InterPro" id="IPR002933">
    <property type="entry name" value="Peptidase_M20"/>
</dbReference>
<evidence type="ECO:0000256" key="10">
    <source>
        <dbReference type="PIRSR" id="PIRSR037215-1"/>
    </source>
</evidence>
<proteinExistence type="inferred from homology"/>
<dbReference type="GO" id="GO:0045148">
    <property type="term" value="F:tripeptide aminopeptidase activity"/>
    <property type="evidence" value="ECO:0007669"/>
    <property type="project" value="UniProtKB-UniRule"/>
</dbReference>
<evidence type="ECO:0000313" key="14">
    <source>
        <dbReference type="Proteomes" id="UP000237798"/>
    </source>
</evidence>
<name>A0A2T0BDT9_9CLOT</name>
<dbReference type="InterPro" id="IPR036264">
    <property type="entry name" value="Bact_exopeptidase_dim_dom"/>
</dbReference>
<keyword evidence="14" id="KW-1185">Reference proteome</keyword>
<keyword evidence="7 9" id="KW-0862">Zinc</keyword>
<dbReference type="NCBIfam" id="NF009920">
    <property type="entry name" value="PRK13381.1"/>
    <property type="match status" value="1"/>
</dbReference>
<keyword evidence="4 9" id="KW-0645">Protease</keyword>
<feature type="domain" description="Peptidase M20 dimerisation" evidence="12">
    <location>
        <begin position="208"/>
        <end position="307"/>
    </location>
</feature>
<dbReference type="EC" id="3.4.11.4" evidence="9"/>
<dbReference type="PANTHER" id="PTHR42994:SF1">
    <property type="entry name" value="PEPTIDASE T"/>
    <property type="match status" value="1"/>
</dbReference>
<dbReference type="SUPFAM" id="SSF53187">
    <property type="entry name" value="Zn-dependent exopeptidases"/>
    <property type="match status" value="1"/>
</dbReference>
<dbReference type="PROSITE" id="PS00759">
    <property type="entry name" value="ARGE_DAPE_CPG2_2"/>
    <property type="match status" value="1"/>
</dbReference>
<accession>A0A2T0BDT9</accession>
<dbReference type="GO" id="GO:0008270">
    <property type="term" value="F:zinc ion binding"/>
    <property type="evidence" value="ECO:0007669"/>
    <property type="project" value="UniProtKB-UniRule"/>
</dbReference>
<dbReference type="InterPro" id="IPR011650">
    <property type="entry name" value="Peptidase_M20_dimer"/>
</dbReference>
<dbReference type="GO" id="GO:0043171">
    <property type="term" value="P:peptide catabolic process"/>
    <property type="evidence" value="ECO:0007669"/>
    <property type="project" value="UniProtKB-UniRule"/>
</dbReference>
<dbReference type="Gene3D" id="3.40.630.10">
    <property type="entry name" value="Zn peptidases"/>
    <property type="match status" value="1"/>
</dbReference>
<organism evidence="13 14">
    <name type="scientific">Clostridium luticellarii</name>
    <dbReference type="NCBI Taxonomy" id="1691940"/>
    <lineage>
        <taxon>Bacteria</taxon>
        <taxon>Bacillati</taxon>
        <taxon>Bacillota</taxon>
        <taxon>Clostridia</taxon>
        <taxon>Eubacteriales</taxon>
        <taxon>Clostridiaceae</taxon>
        <taxon>Clostridium</taxon>
    </lineage>
</organism>
<sequence length="413" mass="45836">MESVVDKFLRYVKFDTSSDEESNTVPSTLKQLKLAGQLSKELSNLKLKNVSLDKNGYVTAVLPANTEKAVPAVGFIAHMDTSPETSGKNVNPRIIEDYDGGDIVLNEQKNIVLSVKDFPEITNYRGKTLITTDGTTLLGADDKAGIAEIMAAVEYLVQHPEIKHGDIKIGFTPDEEIGRGPDHFDVKKFNAEFAYTVDGGGIGELEFENFNAASAKITVYGRNVHPGEAKGKMINSMLIAGEFMGMLPESEIPAATSGYDGFYHIVSMKGDVDRTTLNYIIRDFSQKKFEKRKNFIKNCVSKINRKYDREVIKAEVTEQYKNMKEKIEPVKYIVDIASQAMRESGVEPKIVPIRGGTDGARLSFMGLPTPNIFTGGHNFHGKFEYIPTFAMEKAVQIIVKIAQITEKNYSNSF</sequence>
<dbReference type="Pfam" id="PF01546">
    <property type="entry name" value="Peptidase_M20"/>
    <property type="match status" value="1"/>
</dbReference>
<dbReference type="OrthoDB" id="9804934at2"/>
<comment type="function">
    <text evidence="9">Cleaves the N-terminal amino acid of tripeptides.</text>
</comment>
<dbReference type="GO" id="GO:0005829">
    <property type="term" value="C:cytosol"/>
    <property type="evidence" value="ECO:0007669"/>
    <property type="project" value="TreeGrafter"/>
</dbReference>
<evidence type="ECO:0000256" key="1">
    <source>
        <dbReference type="ARBA" id="ARBA00000870"/>
    </source>
</evidence>
<comment type="caution">
    <text evidence="13">The sequence shown here is derived from an EMBL/GenBank/DDBJ whole genome shotgun (WGS) entry which is preliminary data.</text>
</comment>
<keyword evidence="9" id="KW-0963">Cytoplasm</keyword>
<dbReference type="PROSITE" id="PS00758">
    <property type="entry name" value="ARGE_DAPE_CPG2_1"/>
    <property type="match status" value="1"/>
</dbReference>
<evidence type="ECO:0000313" key="13">
    <source>
        <dbReference type="EMBL" id="PRR82051.1"/>
    </source>
</evidence>
<dbReference type="InterPro" id="IPR001261">
    <property type="entry name" value="ArgE/DapE_CS"/>
</dbReference>
<feature type="binding site" evidence="9 11">
    <location>
        <position position="141"/>
    </location>
    <ligand>
        <name>Zn(2+)</name>
        <dbReference type="ChEBI" id="CHEBI:29105"/>
        <label>1</label>
    </ligand>
</feature>
<keyword evidence="8 9" id="KW-0482">Metalloprotease</keyword>
<feature type="active site" description="Proton acceptor" evidence="9 10">
    <location>
        <position position="175"/>
    </location>
</feature>
<evidence type="ECO:0000256" key="9">
    <source>
        <dbReference type="HAMAP-Rule" id="MF_00550"/>
    </source>
</evidence>
<dbReference type="NCBIfam" id="TIGR01882">
    <property type="entry name" value="peptidase-T"/>
    <property type="match status" value="1"/>
</dbReference>
<reference evidence="13 14" key="1">
    <citation type="submission" date="2018-03" db="EMBL/GenBank/DDBJ databases">
        <title>Genome sequence of Clostridium luticellarii DSM 29923.</title>
        <authorList>
            <person name="Poehlein A."/>
            <person name="Daniel R."/>
        </authorList>
    </citation>
    <scope>NUCLEOTIDE SEQUENCE [LARGE SCALE GENOMIC DNA]</scope>
    <source>
        <strain evidence="13 14">DSM 29923</strain>
    </source>
</reference>
<evidence type="ECO:0000256" key="2">
    <source>
        <dbReference type="ARBA" id="ARBA00009692"/>
    </source>
</evidence>
<evidence type="ECO:0000256" key="8">
    <source>
        <dbReference type="ARBA" id="ARBA00023049"/>
    </source>
</evidence>
<dbReference type="GO" id="GO:0006508">
    <property type="term" value="P:proteolysis"/>
    <property type="evidence" value="ECO:0007669"/>
    <property type="project" value="UniProtKB-UniRule"/>
</dbReference>
<feature type="binding site" evidence="9 11">
    <location>
        <position position="176"/>
    </location>
    <ligand>
        <name>Zn(2+)</name>
        <dbReference type="ChEBI" id="CHEBI:29105"/>
        <label>2</label>
    </ligand>
</feature>
<dbReference type="AlphaFoldDB" id="A0A2T0BDT9"/>
<dbReference type="Proteomes" id="UP000237798">
    <property type="component" value="Unassembled WGS sequence"/>
</dbReference>
<dbReference type="CDD" id="cd03892">
    <property type="entry name" value="M20_peptT"/>
    <property type="match status" value="1"/>
</dbReference>
<comment type="subcellular location">
    <subcellularLocation>
        <location evidence="9">Cytoplasm</location>
    </subcellularLocation>
</comment>
<gene>
    <name evidence="9 13" type="primary">pepT</name>
    <name evidence="13" type="ORF">CLLU_29560</name>
</gene>
<comment type="cofactor">
    <cofactor evidence="9 11">
        <name>Zn(2+)</name>
        <dbReference type="ChEBI" id="CHEBI:29105"/>
    </cofactor>
    <text evidence="9 11">Binds 2 Zn(2+) ions per subunit.</text>
</comment>
<dbReference type="Gene3D" id="3.30.70.360">
    <property type="match status" value="1"/>
</dbReference>
<evidence type="ECO:0000256" key="5">
    <source>
        <dbReference type="ARBA" id="ARBA00022723"/>
    </source>
</evidence>
<feature type="binding site" evidence="9 11">
    <location>
        <position position="198"/>
    </location>
    <ligand>
        <name>Zn(2+)</name>
        <dbReference type="ChEBI" id="CHEBI:29105"/>
        <label>1</label>
    </ligand>
</feature>
<evidence type="ECO:0000256" key="4">
    <source>
        <dbReference type="ARBA" id="ARBA00022670"/>
    </source>
</evidence>
<comment type="similarity">
    <text evidence="2 9">Belongs to the peptidase M20B family.</text>
</comment>
<dbReference type="PIRSF" id="PIRSF037215">
    <property type="entry name" value="Peptidase_M20B"/>
    <property type="match status" value="1"/>
</dbReference>
<feature type="binding site" evidence="9 11">
    <location>
        <position position="141"/>
    </location>
    <ligand>
        <name>Zn(2+)</name>
        <dbReference type="ChEBI" id="CHEBI:29105"/>
        <label>2</label>
    </ligand>
</feature>
<dbReference type="HAMAP" id="MF_00550">
    <property type="entry name" value="Aminopeptidase_M20"/>
    <property type="match status" value="1"/>
</dbReference>
<evidence type="ECO:0000256" key="3">
    <source>
        <dbReference type="ARBA" id="ARBA00022438"/>
    </source>
</evidence>
<comment type="catalytic activity">
    <reaction evidence="1 9">
        <text>Release of the N-terminal residue from a tripeptide.</text>
        <dbReference type="EC" id="3.4.11.4"/>
    </reaction>
</comment>